<dbReference type="InterPro" id="IPR001248">
    <property type="entry name" value="Pur-cyt_permease"/>
</dbReference>
<feature type="transmembrane region" description="Helical" evidence="8">
    <location>
        <begin position="36"/>
        <end position="58"/>
    </location>
</feature>
<dbReference type="GO" id="GO:0005886">
    <property type="term" value="C:plasma membrane"/>
    <property type="evidence" value="ECO:0007669"/>
    <property type="project" value="TreeGrafter"/>
</dbReference>
<evidence type="ECO:0000313" key="9">
    <source>
        <dbReference type="EMBL" id="MBE1612974.1"/>
    </source>
</evidence>
<keyword evidence="3 7" id="KW-0813">Transport</keyword>
<dbReference type="PIRSF" id="PIRSF002744">
    <property type="entry name" value="Pur-cyt_permease"/>
    <property type="match status" value="1"/>
</dbReference>
<evidence type="ECO:0000256" key="7">
    <source>
        <dbReference type="PIRNR" id="PIRNR002744"/>
    </source>
</evidence>
<evidence type="ECO:0000256" key="6">
    <source>
        <dbReference type="ARBA" id="ARBA00023136"/>
    </source>
</evidence>
<name>A0A927N6C6_9ACTN</name>
<dbReference type="Gene3D" id="1.10.4160.10">
    <property type="entry name" value="Hydantoin permease"/>
    <property type="match status" value="1"/>
</dbReference>
<dbReference type="EMBL" id="JADBEM010000001">
    <property type="protein sequence ID" value="MBE1612974.1"/>
    <property type="molecule type" value="Genomic_DNA"/>
</dbReference>
<dbReference type="RefSeq" id="WP_192755923.1">
    <property type="nucleotide sequence ID" value="NZ_BAABJL010000239.1"/>
</dbReference>
<evidence type="ECO:0000313" key="10">
    <source>
        <dbReference type="Proteomes" id="UP000638648"/>
    </source>
</evidence>
<feature type="transmembrane region" description="Helical" evidence="8">
    <location>
        <begin position="362"/>
        <end position="382"/>
    </location>
</feature>
<keyword evidence="6 7" id="KW-0472">Membrane</keyword>
<keyword evidence="4 8" id="KW-0812">Transmembrane</keyword>
<comment type="similarity">
    <text evidence="2 7">Belongs to the purine-cytosine permease (2.A.39) family.</text>
</comment>
<feature type="transmembrane region" description="Helical" evidence="8">
    <location>
        <begin position="115"/>
        <end position="138"/>
    </location>
</feature>
<evidence type="ECO:0000256" key="3">
    <source>
        <dbReference type="ARBA" id="ARBA00022448"/>
    </source>
</evidence>
<dbReference type="AlphaFoldDB" id="A0A927N6C6"/>
<evidence type="ECO:0000256" key="2">
    <source>
        <dbReference type="ARBA" id="ARBA00008974"/>
    </source>
</evidence>
<dbReference type="PANTHER" id="PTHR31806:SF1">
    <property type="entry name" value="PURINE-CYTOSINE PERMEASE FCY2-RELATED"/>
    <property type="match status" value="1"/>
</dbReference>
<evidence type="ECO:0000256" key="8">
    <source>
        <dbReference type="SAM" id="Phobius"/>
    </source>
</evidence>
<feature type="transmembrane region" description="Helical" evidence="8">
    <location>
        <begin position="249"/>
        <end position="270"/>
    </location>
</feature>
<feature type="transmembrane region" description="Helical" evidence="8">
    <location>
        <begin position="303"/>
        <end position="325"/>
    </location>
</feature>
<feature type="transmembrane region" description="Helical" evidence="8">
    <location>
        <begin position="65"/>
        <end position="87"/>
    </location>
</feature>
<comment type="subcellular location">
    <subcellularLocation>
        <location evidence="1">Membrane</location>
        <topology evidence="1">Multi-pass membrane protein</topology>
    </subcellularLocation>
</comment>
<reference evidence="9" key="1">
    <citation type="submission" date="2020-10" db="EMBL/GenBank/DDBJ databases">
        <title>Sequencing the genomes of 1000 actinobacteria strains.</title>
        <authorList>
            <person name="Klenk H.-P."/>
        </authorList>
    </citation>
    <scope>NUCLEOTIDE SEQUENCE</scope>
    <source>
        <strain evidence="9">DSM 45354</strain>
    </source>
</reference>
<gene>
    <name evidence="9" type="ORF">HEB94_009822</name>
</gene>
<keyword evidence="5 8" id="KW-1133">Transmembrane helix</keyword>
<dbReference type="InterPro" id="IPR026030">
    <property type="entry name" value="Pur-cyt_permease_Fcy2/21/22"/>
</dbReference>
<comment type="caution">
    <text evidence="9">The sequence shown here is derived from an EMBL/GenBank/DDBJ whole genome shotgun (WGS) entry which is preliminary data.</text>
</comment>
<keyword evidence="10" id="KW-1185">Reference proteome</keyword>
<feature type="transmembrane region" description="Helical" evidence="8">
    <location>
        <begin position="211"/>
        <end position="229"/>
    </location>
</feature>
<feature type="transmembrane region" description="Helical" evidence="8">
    <location>
        <begin position="150"/>
        <end position="171"/>
    </location>
</feature>
<evidence type="ECO:0000256" key="5">
    <source>
        <dbReference type="ARBA" id="ARBA00022989"/>
    </source>
</evidence>
<feature type="transmembrane region" description="Helical" evidence="8">
    <location>
        <begin position="177"/>
        <end position="199"/>
    </location>
</feature>
<organism evidence="9 10">
    <name type="scientific">Actinopolymorpha pittospori</name>
    <dbReference type="NCBI Taxonomy" id="648752"/>
    <lineage>
        <taxon>Bacteria</taxon>
        <taxon>Bacillati</taxon>
        <taxon>Actinomycetota</taxon>
        <taxon>Actinomycetes</taxon>
        <taxon>Propionibacteriales</taxon>
        <taxon>Actinopolymorphaceae</taxon>
        <taxon>Actinopolymorpha</taxon>
    </lineage>
</organism>
<proteinExistence type="inferred from homology"/>
<feature type="transmembrane region" description="Helical" evidence="8">
    <location>
        <begin position="337"/>
        <end position="356"/>
    </location>
</feature>
<dbReference type="Pfam" id="PF02133">
    <property type="entry name" value="Transp_cyt_pur"/>
    <property type="match status" value="1"/>
</dbReference>
<accession>A0A927N6C6</accession>
<sequence length="487" mass="50649">MATTERSSPTSRSRVEHNGINVIAEDERRGRPRDLWWPWCAANISVLAISYGSFLLGFGISFWQALVAGVVGTVLSFLLVGLVSLAGKRGSAPTMVLSRAAFGVRGNALPSAVSYLLLVGWETVLVALATLATATVFGRLGWSDGTATKVVAFVVVAAVIIVAGCLGFDAIMRLQSWLTVALAVLTVGYVALSASHIDWSSVGSLPSGSTTALLGALVLAATALGLGWVNAGADYSRYLPRSVSSRAVVGWTTLGASLAPVVLVVDGLLLAGSDEKLAAAVGADPIGALTSVLPTWYLVPFAFVAVFGLVAGAVLDIYSSGLTLLTLGLRVARWKAALVDGLLMVAGTVWIVFFATDVIGPFQGFLITLGVPITAWCGVFVADLALRRRPYAQADLYDSAGRYGAFGPSALASMVAATVVGWGLVVNTNSSALAWQGFLLDPLGLGPKLEGPWTYANLGVLAALVIGFVGHWAFGRGRVADQERVHS</sequence>
<evidence type="ECO:0000256" key="1">
    <source>
        <dbReference type="ARBA" id="ARBA00004141"/>
    </source>
</evidence>
<feature type="transmembrane region" description="Helical" evidence="8">
    <location>
        <begin position="453"/>
        <end position="474"/>
    </location>
</feature>
<feature type="transmembrane region" description="Helical" evidence="8">
    <location>
        <begin position="403"/>
        <end position="425"/>
    </location>
</feature>
<dbReference type="Proteomes" id="UP000638648">
    <property type="component" value="Unassembled WGS sequence"/>
</dbReference>
<dbReference type="PANTHER" id="PTHR31806">
    <property type="entry name" value="PURINE-CYTOSINE PERMEASE FCY2-RELATED"/>
    <property type="match status" value="1"/>
</dbReference>
<evidence type="ECO:0000256" key="4">
    <source>
        <dbReference type="ARBA" id="ARBA00022692"/>
    </source>
</evidence>
<dbReference type="GO" id="GO:0022857">
    <property type="term" value="F:transmembrane transporter activity"/>
    <property type="evidence" value="ECO:0007669"/>
    <property type="project" value="InterPro"/>
</dbReference>
<protein>
    <submittedName>
        <fullName evidence="9">Purine-cytosine permease-like protein</fullName>
    </submittedName>
</protein>